<dbReference type="AlphaFoldDB" id="A0A382S463"/>
<evidence type="ECO:0000313" key="1">
    <source>
        <dbReference type="EMBL" id="SVD04610.1"/>
    </source>
</evidence>
<proteinExistence type="predicted"/>
<accession>A0A382S463</accession>
<name>A0A382S463_9ZZZZ</name>
<organism evidence="1">
    <name type="scientific">marine metagenome</name>
    <dbReference type="NCBI Taxonomy" id="408172"/>
    <lineage>
        <taxon>unclassified sequences</taxon>
        <taxon>metagenomes</taxon>
        <taxon>ecological metagenomes</taxon>
    </lineage>
</organism>
<gene>
    <name evidence="1" type="ORF">METZ01_LOCUS357464</name>
</gene>
<feature type="non-terminal residue" evidence="1">
    <location>
        <position position="1"/>
    </location>
</feature>
<sequence length="161" mass="17529">YTGTQHGDYKALLIKTDSNGQQIWKKNIQSVGSTELYAICKSPNGGYVGAGYCNSWRNNYLVERNVSGGGIWNDCHIVEPTVSGYYDITPSSNGGYYVIDGSSNFKWVNSQGEIIFSQFIDHANMSIIELDNGDIVVGGYGFIDGNSGGTPALMRLSFSNQ</sequence>
<dbReference type="EMBL" id="UINC01126253">
    <property type="protein sequence ID" value="SVD04610.1"/>
    <property type="molecule type" value="Genomic_DNA"/>
</dbReference>
<evidence type="ECO:0008006" key="2">
    <source>
        <dbReference type="Google" id="ProtNLM"/>
    </source>
</evidence>
<reference evidence="1" key="1">
    <citation type="submission" date="2018-05" db="EMBL/GenBank/DDBJ databases">
        <authorList>
            <person name="Lanie J.A."/>
            <person name="Ng W.-L."/>
            <person name="Kazmierczak K.M."/>
            <person name="Andrzejewski T.M."/>
            <person name="Davidsen T.M."/>
            <person name="Wayne K.J."/>
            <person name="Tettelin H."/>
            <person name="Glass J.I."/>
            <person name="Rusch D."/>
            <person name="Podicherti R."/>
            <person name="Tsui H.-C.T."/>
            <person name="Winkler M.E."/>
        </authorList>
    </citation>
    <scope>NUCLEOTIDE SEQUENCE</scope>
</reference>
<protein>
    <recommendedName>
        <fullName evidence="2">Bulb-type lectin domain-containing protein</fullName>
    </recommendedName>
</protein>